<comment type="catalytic activity">
    <reaction evidence="14">
        <text>L-isoleucine + 2-oxoglutarate = (S)-3-methyl-2-oxopentanoate + L-glutamate</text>
        <dbReference type="Rhea" id="RHEA:24801"/>
        <dbReference type="ChEBI" id="CHEBI:16810"/>
        <dbReference type="ChEBI" id="CHEBI:29985"/>
        <dbReference type="ChEBI" id="CHEBI:35146"/>
        <dbReference type="ChEBI" id="CHEBI:58045"/>
        <dbReference type="EC" id="2.6.1.42"/>
    </reaction>
</comment>
<keyword evidence="11" id="KW-0663">Pyridoxal phosphate</keyword>
<dbReference type="NCBIfam" id="TIGR01123">
    <property type="entry name" value="ilvE_II"/>
    <property type="match status" value="1"/>
</dbReference>
<comment type="pathway">
    <text evidence="5">Amino-acid biosynthesis; L-leucine biosynthesis; L-leucine from 3-methyl-2-oxobutanoate: step 4/4.</text>
</comment>
<dbReference type="EC" id="2.6.1.42" evidence="7"/>
<proteinExistence type="inferred from homology"/>
<dbReference type="AlphaFoldDB" id="A0AAD1CLI5"/>
<comment type="pathway">
    <text evidence="3">Amino-acid biosynthesis; L-isoleucine biosynthesis; L-isoleucine from 2-oxobutanoate: step 4/4.</text>
</comment>
<dbReference type="NCBIfam" id="NF009897">
    <property type="entry name" value="PRK13357.1"/>
    <property type="match status" value="1"/>
</dbReference>
<evidence type="ECO:0000256" key="8">
    <source>
        <dbReference type="ARBA" id="ARBA00022576"/>
    </source>
</evidence>
<dbReference type="CDD" id="cd01557">
    <property type="entry name" value="BCAT_beta_family"/>
    <property type="match status" value="1"/>
</dbReference>
<evidence type="ECO:0000256" key="2">
    <source>
        <dbReference type="ARBA" id="ARBA00003109"/>
    </source>
</evidence>
<accession>A0AAD1CLI5</accession>
<evidence type="ECO:0000256" key="11">
    <source>
        <dbReference type="ARBA" id="ARBA00022898"/>
    </source>
</evidence>
<evidence type="ECO:0000256" key="5">
    <source>
        <dbReference type="ARBA" id="ARBA00005072"/>
    </source>
</evidence>
<evidence type="ECO:0000256" key="4">
    <source>
        <dbReference type="ARBA" id="ARBA00004931"/>
    </source>
</evidence>
<keyword evidence="8 17" id="KW-0032">Aminotransferase</keyword>
<dbReference type="InterPro" id="IPR043132">
    <property type="entry name" value="BCAT-like_C"/>
</dbReference>
<keyword evidence="10 17" id="KW-0808">Transferase</keyword>
<evidence type="ECO:0000256" key="13">
    <source>
        <dbReference type="ARBA" id="ARBA00048212"/>
    </source>
</evidence>
<dbReference type="InterPro" id="IPR043131">
    <property type="entry name" value="BCAT-like_N"/>
</dbReference>
<feature type="modified residue" description="N6-(pyridoxal phosphate)lysine" evidence="16">
    <location>
        <position position="191"/>
    </location>
</feature>
<comment type="similarity">
    <text evidence="6">Belongs to the class-IV pyridoxal-phosphate-dependent aminotransferase family.</text>
</comment>
<evidence type="ECO:0000256" key="7">
    <source>
        <dbReference type="ARBA" id="ARBA00013053"/>
    </source>
</evidence>
<evidence type="ECO:0000256" key="9">
    <source>
        <dbReference type="ARBA" id="ARBA00022605"/>
    </source>
</evidence>
<dbReference type="Gene3D" id="3.20.10.10">
    <property type="entry name" value="D-amino Acid Aminotransferase, subunit A, domain 2"/>
    <property type="match status" value="1"/>
</dbReference>
<evidence type="ECO:0000256" key="3">
    <source>
        <dbReference type="ARBA" id="ARBA00004824"/>
    </source>
</evidence>
<comment type="cofactor">
    <cofactor evidence="1">
        <name>pyridoxal 5'-phosphate</name>
        <dbReference type="ChEBI" id="CHEBI:597326"/>
    </cofactor>
</comment>
<comment type="function">
    <text evidence="2">Acts on leucine, isoleucine and valine.</text>
</comment>
<dbReference type="GO" id="GO:0009082">
    <property type="term" value="P:branched-chain amino acid biosynthetic process"/>
    <property type="evidence" value="ECO:0007669"/>
    <property type="project" value="UniProtKB-KW"/>
</dbReference>
<dbReference type="InterPro" id="IPR036038">
    <property type="entry name" value="Aminotransferase-like"/>
</dbReference>
<comment type="pathway">
    <text evidence="4">Amino-acid biosynthesis; L-valine biosynthesis; L-valine from pyruvate: step 4/4.</text>
</comment>
<keyword evidence="12" id="KW-0100">Branched-chain amino acid biosynthesis</keyword>
<dbReference type="InterPro" id="IPR033939">
    <property type="entry name" value="BCAT_family"/>
</dbReference>
<name>A0AAD1CLI5_9FLAO</name>
<keyword evidence="9" id="KW-0028">Amino-acid biosynthesis</keyword>
<evidence type="ECO:0000313" key="18">
    <source>
        <dbReference type="Proteomes" id="UP000262607"/>
    </source>
</evidence>
<comment type="catalytic activity">
    <reaction evidence="13">
        <text>L-valine + 2-oxoglutarate = 3-methyl-2-oxobutanoate + L-glutamate</text>
        <dbReference type="Rhea" id="RHEA:24813"/>
        <dbReference type="ChEBI" id="CHEBI:11851"/>
        <dbReference type="ChEBI" id="CHEBI:16810"/>
        <dbReference type="ChEBI" id="CHEBI:29985"/>
        <dbReference type="ChEBI" id="CHEBI:57762"/>
        <dbReference type="EC" id="2.6.1.42"/>
    </reaction>
</comment>
<evidence type="ECO:0000256" key="10">
    <source>
        <dbReference type="ARBA" id="ARBA00022679"/>
    </source>
</evidence>
<comment type="catalytic activity">
    <reaction evidence="15">
        <text>L-leucine + 2-oxoglutarate = 4-methyl-2-oxopentanoate + L-glutamate</text>
        <dbReference type="Rhea" id="RHEA:18321"/>
        <dbReference type="ChEBI" id="CHEBI:16810"/>
        <dbReference type="ChEBI" id="CHEBI:17865"/>
        <dbReference type="ChEBI" id="CHEBI:29985"/>
        <dbReference type="ChEBI" id="CHEBI:57427"/>
        <dbReference type="EC" id="2.6.1.42"/>
    </reaction>
</comment>
<dbReference type="GO" id="GO:0008652">
    <property type="term" value="P:amino acid biosynthetic process"/>
    <property type="evidence" value="ECO:0007669"/>
    <property type="project" value="UniProtKB-KW"/>
</dbReference>
<sequence length="355" mass="41398">MKIKIERSFYSRIKKMDFENISFGNHYSDHMYYSEFRNGKWINSIIKPFGNIMFSPGSLVFHYGQSVFEGMKAYKDKHEEVFLFRPKENFKRMNRSAIRLEMTTIPEYIFMNGLKNLIDIDRDWVPKKYGQSLYIRPILIAIDKCLSAKPSNDYLFMIISTPADYYYKKPLKIKIEEKYSRSASGGVGFTKASGNYASSFYPTRLAKEEGFDQILWTDASTHTLIEESGTMNVFFWLKNKLITPLSNENILSGITCKSLLSLAKEEGLEIEERKLRVSEIIDGLKNKILKEAFGCGTAVVVTYFEIISYKGKKFFLPDLLDKERISIRLRKRLLDIQHNLSVDPFGWRLKLKRIL</sequence>
<dbReference type="PIRSF" id="PIRSF006468">
    <property type="entry name" value="BCAT1"/>
    <property type="match status" value="1"/>
</dbReference>
<evidence type="ECO:0000256" key="1">
    <source>
        <dbReference type="ARBA" id="ARBA00001933"/>
    </source>
</evidence>
<evidence type="ECO:0000256" key="15">
    <source>
        <dbReference type="ARBA" id="ARBA00049229"/>
    </source>
</evidence>
<dbReference type="Proteomes" id="UP000262607">
    <property type="component" value="Chromosome"/>
</dbReference>
<evidence type="ECO:0000313" key="17">
    <source>
        <dbReference type="EMBL" id="BBA17688.1"/>
    </source>
</evidence>
<dbReference type="Gene3D" id="3.30.470.10">
    <property type="match status" value="1"/>
</dbReference>
<dbReference type="EMBL" id="AP014610">
    <property type="protein sequence ID" value="BBA17688.1"/>
    <property type="molecule type" value="Genomic_DNA"/>
</dbReference>
<evidence type="ECO:0000256" key="16">
    <source>
        <dbReference type="PIRSR" id="PIRSR006468-1"/>
    </source>
</evidence>
<dbReference type="SUPFAM" id="SSF56752">
    <property type="entry name" value="D-aminoacid aminotransferase-like PLP-dependent enzymes"/>
    <property type="match status" value="1"/>
</dbReference>
<gene>
    <name evidence="17" type="primary">ilvE</name>
    <name evidence="17" type="ORF">CPU2_179</name>
</gene>
<dbReference type="InterPro" id="IPR005786">
    <property type="entry name" value="B_amino_transII"/>
</dbReference>
<protein>
    <recommendedName>
        <fullName evidence="7">branched-chain-amino-acid transaminase</fullName>
        <ecNumber evidence="7">2.6.1.42</ecNumber>
    </recommendedName>
</protein>
<dbReference type="PANTHER" id="PTHR11825:SF44">
    <property type="entry name" value="BRANCHED-CHAIN-AMINO-ACID AMINOTRANSFERASE"/>
    <property type="match status" value="1"/>
</dbReference>
<organism evidence="17 18">
    <name type="scientific">Blattabacterium punctulatus CPU2</name>
    <dbReference type="NCBI Taxonomy" id="1457032"/>
    <lineage>
        <taxon>Bacteria</taxon>
        <taxon>Pseudomonadati</taxon>
        <taxon>Bacteroidota</taxon>
        <taxon>Flavobacteriia</taxon>
        <taxon>Flavobacteriales</taxon>
        <taxon>Blattabacteriaceae</taxon>
        <taxon>Blattabacterium</taxon>
    </lineage>
</organism>
<evidence type="ECO:0000256" key="14">
    <source>
        <dbReference type="ARBA" id="ARBA00048798"/>
    </source>
</evidence>
<dbReference type="GO" id="GO:0004084">
    <property type="term" value="F:branched-chain-amino-acid transaminase activity"/>
    <property type="evidence" value="ECO:0007669"/>
    <property type="project" value="UniProtKB-EC"/>
</dbReference>
<dbReference type="Pfam" id="PF01063">
    <property type="entry name" value="Aminotran_4"/>
    <property type="match status" value="1"/>
</dbReference>
<evidence type="ECO:0000256" key="12">
    <source>
        <dbReference type="ARBA" id="ARBA00023304"/>
    </source>
</evidence>
<dbReference type="PANTHER" id="PTHR11825">
    <property type="entry name" value="SUBGROUP IIII AMINOTRANSFERASE"/>
    <property type="match status" value="1"/>
</dbReference>
<evidence type="ECO:0000256" key="6">
    <source>
        <dbReference type="ARBA" id="ARBA00009320"/>
    </source>
</evidence>
<dbReference type="InterPro" id="IPR001544">
    <property type="entry name" value="Aminotrans_IV"/>
</dbReference>
<reference evidence="17 18" key="1">
    <citation type="submission" date="2014-06" db="EMBL/GenBank/DDBJ databases">
        <title>Genome sequence of the intracellular symbiont Blattabacterium cuenoti, strain CPU2 from the wood feeding cockroach Cryptocercus punctulatus.</title>
        <authorList>
            <person name="Kinjo Y."/>
            <person name="Ohkuma M."/>
            <person name="Tokuda G."/>
        </authorList>
    </citation>
    <scope>NUCLEOTIDE SEQUENCE [LARGE SCALE GENOMIC DNA]</scope>
    <source>
        <strain evidence="17 18">CPU2</strain>
    </source>
</reference>